<dbReference type="SUPFAM" id="SSF51206">
    <property type="entry name" value="cAMP-binding domain-like"/>
    <property type="match status" value="1"/>
</dbReference>
<dbReference type="PANTHER" id="PTHR43310:SF1">
    <property type="entry name" value="SULFATE TRANSPORTER YBAR-RELATED"/>
    <property type="match status" value="1"/>
</dbReference>
<feature type="transmembrane region" description="Helical" evidence="5">
    <location>
        <begin position="263"/>
        <end position="282"/>
    </location>
</feature>
<dbReference type="PROSITE" id="PS50801">
    <property type="entry name" value="STAS"/>
    <property type="match status" value="1"/>
</dbReference>
<evidence type="ECO:0000313" key="8">
    <source>
        <dbReference type="EMBL" id="DAB39127.1"/>
    </source>
</evidence>
<evidence type="ECO:0000256" key="5">
    <source>
        <dbReference type="SAM" id="Phobius"/>
    </source>
</evidence>
<dbReference type="EMBL" id="DLUI01000041">
    <property type="protein sequence ID" value="DAB39127.1"/>
    <property type="molecule type" value="Genomic_DNA"/>
</dbReference>
<dbReference type="CDD" id="cd00038">
    <property type="entry name" value="CAP_ED"/>
    <property type="match status" value="1"/>
</dbReference>
<feature type="domain" description="STAS" evidence="7">
    <location>
        <begin position="464"/>
        <end position="573"/>
    </location>
</feature>
<proteinExistence type="predicted"/>
<feature type="transmembrane region" description="Helical" evidence="5">
    <location>
        <begin position="396"/>
        <end position="428"/>
    </location>
</feature>
<dbReference type="InterPro" id="IPR000595">
    <property type="entry name" value="cNMP-bd_dom"/>
</dbReference>
<sequence>MGLDLMFKRENFLGDFWGGTAAMLVALPAAIAFGVTIYAVIGGHYGAYGAVAGILGVAAIGIVASLMGGTDRLISAPSAPAAAVLAAFALQYINQGVGADLVFVMLMIVALIAGLFQITFGVIGLGKLIKYMPFPVVSGYLSGVGLYIFASQAPIFLGLPQGTYFWDSFYITSAWQWQSIAVGLVTIGTMLYANKVFRAIPAVITALVVGSGAYFAFGLIDPSLLQANNPFVIGELGGSAGINFVQMFTGRFETMLYIGWDDMVLLLVPALTLAALLSIDTLKTCVILDSMTHSFHNSNKELIAQGSGNIVSALIGGMPGSGTMGATMVNISSGGKTRLSGFVEGIMAVVAFLVLATFIAWIPVAALAGILIVIGLRMIDRHSVKLLRTRRTALDFFIIVAVAITALSVSLIAAAGVGLILAVVLYIVQQIGASVVYRHIDGSEARSKVVRSRDEETLLCEKGENFSVYELHGSLFFGTANQLYTMLQDDLQHKKYIIMDMKRVQTVDLTAAHILLQIKDILHERDGYLMLCRLPHKLPSGDDLESYFNQVGLLKHLSPIKVFDDLDDAIEWAETKIIKEYSPEQKSEELLELHDFDLFKGRRDETIEELLSLVESRCVKKGEVIYSEGEGNGEIFLIRRGSVRIMLPYPNRKSVHINTLGQNNFFGEFSFLEGVPHYTDTIAGADTDLYCITRENFDLFKKHHKKAAFHFMQSLAAVLAERLRLTRSELVAEYDV</sequence>
<reference evidence="8 9" key="1">
    <citation type="journal article" date="2017" name="Front. Microbiol.">
        <title>Comparative Genomic Analysis of the Class Epsilonproteobacteria and Proposed Reclassification to Epsilonbacteraeota (phyl. nov.).</title>
        <authorList>
            <person name="Waite D.W."/>
            <person name="Vanwonterghem I."/>
            <person name="Rinke C."/>
            <person name="Parks D.H."/>
            <person name="Zhang Y."/>
            <person name="Takai K."/>
            <person name="Sievert S.M."/>
            <person name="Simon J."/>
            <person name="Campbell B.J."/>
            <person name="Hanson T.E."/>
            <person name="Woyke T."/>
            <person name="Klotz M.G."/>
            <person name="Hugenholtz P."/>
        </authorList>
    </citation>
    <scope>NUCLEOTIDE SEQUENCE [LARGE SCALE GENOMIC DNA]</scope>
    <source>
        <strain evidence="8">UBA12443</strain>
    </source>
</reference>
<dbReference type="InterPro" id="IPR002645">
    <property type="entry name" value="STAS_dom"/>
</dbReference>
<evidence type="ECO:0000256" key="1">
    <source>
        <dbReference type="ARBA" id="ARBA00004141"/>
    </source>
</evidence>
<dbReference type="SMART" id="SM00100">
    <property type="entry name" value="cNMP"/>
    <property type="match status" value="1"/>
</dbReference>
<dbReference type="Proteomes" id="UP000228859">
    <property type="component" value="Unassembled WGS sequence"/>
</dbReference>
<dbReference type="Pfam" id="PF01740">
    <property type="entry name" value="STAS"/>
    <property type="match status" value="1"/>
</dbReference>
<feature type="transmembrane region" description="Helical" evidence="5">
    <location>
        <begin position="302"/>
        <end position="326"/>
    </location>
</feature>
<evidence type="ECO:0000256" key="3">
    <source>
        <dbReference type="ARBA" id="ARBA00022989"/>
    </source>
</evidence>
<dbReference type="PROSITE" id="PS50042">
    <property type="entry name" value="CNMP_BINDING_3"/>
    <property type="match status" value="1"/>
</dbReference>
<name>A0A2D3WK63_9BACT</name>
<dbReference type="GO" id="GO:0016020">
    <property type="term" value="C:membrane"/>
    <property type="evidence" value="ECO:0007669"/>
    <property type="project" value="UniProtKB-SubCell"/>
</dbReference>
<evidence type="ECO:0000259" key="6">
    <source>
        <dbReference type="PROSITE" id="PS50042"/>
    </source>
</evidence>
<dbReference type="SUPFAM" id="SSF52091">
    <property type="entry name" value="SpoIIaa-like"/>
    <property type="match status" value="1"/>
</dbReference>
<dbReference type="InterPro" id="IPR014710">
    <property type="entry name" value="RmlC-like_jellyroll"/>
</dbReference>
<dbReference type="Gene3D" id="3.30.750.24">
    <property type="entry name" value="STAS domain"/>
    <property type="match status" value="1"/>
</dbReference>
<feature type="transmembrane region" description="Helical" evidence="5">
    <location>
        <begin position="346"/>
        <end position="376"/>
    </location>
</feature>
<feature type="transmembrane region" description="Helical" evidence="5">
    <location>
        <begin position="200"/>
        <end position="220"/>
    </location>
</feature>
<evidence type="ECO:0000259" key="7">
    <source>
        <dbReference type="PROSITE" id="PS50801"/>
    </source>
</evidence>
<dbReference type="InterPro" id="IPR018490">
    <property type="entry name" value="cNMP-bd_dom_sf"/>
</dbReference>
<dbReference type="InterPro" id="IPR052706">
    <property type="entry name" value="Membrane-Transporter-like"/>
</dbReference>
<dbReference type="CDD" id="cd07042">
    <property type="entry name" value="STAS_SulP_like_sulfate_transporter"/>
    <property type="match status" value="1"/>
</dbReference>
<gene>
    <name evidence="8" type="ORF">CFH83_02400</name>
</gene>
<feature type="transmembrane region" description="Helical" evidence="5">
    <location>
        <begin position="21"/>
        <end position="41"/>
    </location>
</feature>
<dbReference type="AlphaFoldDB" id="A0A2D3WK63"/>
<protein>
    <submittedName>
        <fullName evidence="8">Cyclic nucleotide-binding protein</fullName>
    </submittedName>
</protein>
<organism evidence="8 9">
    <name type="scientific">Sulfuricurvum kujiense</name>
    <dbReference type="NCBI Taxonomy" id="148813"/>
    <lineage>
        <taxon>Bacteria</taxon>
        <taxon>Pseudomonadati</taxon>
        <taxon>Campylobacterota</taxon>
        <taxon>Epsilonproteobacteria</taxon>
        <taxon>Campylobacterales</taxon>
        <taxon>Sulfurimonadaceae</taxon>
        <taxon>Sulfuricurvum</taxon>
    </lineage>
</organism>
<dbReference type="Pfam" id="PF00916">
    <property type="entry name" value="Sulfate_transp"/>
    <property type="match status" value="1"/>
</dbReference>
<keyword evidence="2 5" id="KW-0812">Transmembrane</keyword>
<dbReference type="Gene3D" id="2.60.120.10">
    <property type="entry name" value="Jelly Rolls"/>
    <property type="match status" value="1"/>
</dbReference>
<comment type="caution">
    <text evidence="8">The sequence shown here is derived from an EMBL/GenBank/DDBJ whole genome shotgun (WGS) entry which is preliminary data.</text>
</comment>
<dbReference type="InterPro" id="IPR036513">
    <property type="entry name" value="STAS_dom_sf"/>
</dbReference>
<keyword evidence="3 5" id="KW-1133">Transmembrane helix</keyword>
<accession>A0A2D3WK63</accession>
<evidence type="ECO:0000313" key="9">
    <source>
        <dbReference type="Proteomes" id="UP000228859"/>
    </source>
</evidence>
<keyword evidence="4 5" id="KW-0472">Membrane</keyword>
<dbReference type="InterPro" id="IPR011547">
    <property type="entry name" value="SLC26A/SulP_dom"/>
</dbReference>
<evidence type="ECO:0000256" key="4">
    <source>
        <dbReference type="ARBA" id="ARBA00023136"/>
    </source>
</evidence>
<feature type="transmembrane region" description="Helical" evidence="5">
    <location>
        <begin position="47"/>
        <end position="66"/>
    </location>
</feature>
<feature type="transmembrane region" description="Helical" evidence="5">
    <location>
        <begin position="137"/>
        <end position="155"/>
    </location>
</feature>
<evidence type="ECO:0000256" key="2">
    <source>
        <dbReference type="ARBA" id="ARBA00022692"/>
    </source>
</evidence>
<dbReference type="Pfam" id="PF00027">
    <property type="entry name" value="cNMP_binding"/>
    <property type="match status" value="1"/>
</dbReference>
<dbReference type="PANTHER" id="PTHR43310">
    <property type="entry name" value="SULFATE TRANSPORTER YBAR-RELATED"/>
    <property type="match status" value="1"/>
</dbReference>
<feature type="transmembrane region" description="Helical" evidence="5">
    <location>
        <begin position="175"/>
        <end position="193"/>
    </location>
</feature>
<feature type="transmembrane region" description="Helical" evidence="5">
    <location>
        <begin position="73"/>
        <end position="93"/>
    </location>
</feature>
<feature type="domain" description="Cyclic nucleotide-binding" evidence="6">
    <location>
        <begin position="598"/>
        <end position="697"/>
    </location>
</feature>
<feature type="transmembrane region" description="Helical" evidence="5">
    <location>
        <begin position="99"/>
        <end position="125"/>
    </location>
</feature>
<comment type="subcellular location">
    <subcellularLocation>
        <location evidence="1">Membrane</location>
        <topology evidence="1">Multi-pass membrane protein</topology>
    </subcellularLocation>
</comment>